<organism evidence="1 2">
    <name type="scientific">Cichorium intybus</name>
    <name type="common">Chicory</name>
    <dbReference type="NCBI Taxonomy" id="13427"/>
    <lineage>
        <taxon>Eukaryota</taxon>
        <taxon>Viridiplantae</taxon>
        <taxon>Streptophyta</taxon>
        <taxon>Embryophyta</taxon>
        <taxon>Tracheophyta</taxon>
        <taxon>Spermatophyta</taxon>
        <taxon>Magnoliopsida</taxon>
        <taxon>eudicotyledons</taxon>
        <taxon>Gunneridae</taxon>
        <taxon>Pentapetalae</taxon>
        <taxon>asterids</taxon>
        <taxon>campanulids</taxon>
        <taxon>Asterales</taxon>
        <taxon>Asteraceae</taxon>
        <taxon>Cichorioideae</taxon>
        <taxon>Cichorieae</taxon>
        <taxon>Cichoriinae</taxon>
        <taxon>Cichorium</taxon>
    </lineage>
</organism>
<evidence type="ECO:0000313" key="2">
    <source>
        <dbReference type="Proteomes" id="UP001055811"/>
    </source>
</evidence>
<protein>
    <submittedName>
        <fullName evidence="1">Uncharacterized protein</fullName>
    </submittedName>
</protein>
<sequence>MCKDNPSSTLSLKTDRPIKKNEEGKFVFVKSCLLTPASTAIGLQRLPNSISISSIPSFISEAIPRYT</sequence>
<evidence type="ECO:0000313" key="1">
    <source>
        <dbReference type="EMBL" id="KAI3764542.1"/>
    </source>
</evidence>
<proteinExistence type="predicted"/>
<keyword evidence="2" id="KW-1185">Reference proteome</keyword>
<dbReference type="EMBL" id="CM042011">
    <property type="protein sequence ID" value="KAI3764542.1"/>
    <property type="molecule type" value="Genomic_DNA"/>
</dbReference>
<comment type="caution">
    <text evidence="1">The sequence shown here is derived from an EMBL/GenBank/DDBJ whole genome shotgun (WGS) entry which is preliminary data.</text>
</comment>
<dbReference type="Proteomes" id="UP001055811">
    <property type="component" value="Linkage Group LG03"/>
</dbReference>
<reference evidence="2" key="1">
    <citation type="journal article" date="2022" name="Mol. Ecol. Resour.">
        <title>The genomes of chicory, endive, great burdock and yacon provide insights into Asteraceae palaeo-polyploidization history and plant inulin production.</title>
        <authorList>
            <person name="Fan W."/>
            <person name="Wang S."/>
            <person name="Wang H."/>
            <person name="Wang A."/>
            <person name="Jiang F."/>
            <person name="Liu H."/>
            <person name="Zhao H."/>
            <person name="Xu D."/>
            <person name="Zhang Y."/>
        </authorList>
    </citation>
    <scope>NUCLEOTIDE SEQUENCE [LARGE SCALE GENOMIC DNA]</scope>
    <source>
        <strain evidence="2">cv. Punajuju</strain>
    </source>
</reference>
<name>A0ACB9F0D2_CICIN</name>
<accession>A0ACB9F0D2</accession>
<gene>
    <name evidence="1" type="ORF">L2E82_14553</name>
</gene>
<reference evidence="1 2" key="2">
    <citation type="journal article" date="2022" name="Mol. Ecol. Resour.">
        <title>The genomes of chicory, endive, great burdock and yacon provide insights into Asteraceae paleo-polyploidization history and plant inulin production.</title>
        <authorList>
            <person name="Fan W."/>
            <person name="Wang S."/>
            <person name="Wang H."/>
            <person name="Wang A."/>
            <person name="Jiang F."/>
            <person name="Liu H."/>
            <person name="Zhao H."/>
            <person name="Xu D."/>
            <person name="Zhang Y."/>
        </authorList>
    </citation>
    <scope>NUCLEOTIDE SEQUENCE [LARGE SCALE GENOMIC DNA]</scope>
    <source>
        <strain evidence="2">cv. Punajuju</strain>
        <tissue evidence="1">Leaves</tissue>
    </source>
</reference>